<dbReference type="AlphaFoldDB" id="A0A1H2DE78"/>
<gene>
    <name evidence="1" type="ORF">SAMN04489716_9358</name>
</gene>
<dbReference type="Proteomes" id="UP000198688">
    <property type="component" value="Chromosome I"/>
</dbReference>
<dbReference type="EMBL" id="LT629758">
    <property type="protein sequence ID" value="SDT80792.1"/>
    <property type="molecule type" value="Genomic_DNA"/>
</dbReference>
<proteinExistence type="predicted"/>
<keyword evidence="2" id="KW-1185">Reference proteome</keyword>
<accession>A0A1H2DE78</accession>
<name>A0A1H2DE78_9ACTN</name>
<protein>
    <recommendedName>
        <fullName evidence="3">Secreted protein</fullName>
    </recommendedName>
</protein>
<sequence>MISTTIARMIAAEQKISGGTATAPGVAALTDAATGGDVDRVLELLAIMDDPARRAARRPLDVAQKTMAADAPWEVRTAVAFAALGCRTTPAEAAKDLVTLWRRHRYWSGWAGRQLNAFTGRGPAWLADTGRRVAAAVPVRRPVDWRITGHDNATLYRVARELLWMAGAEPEAGDGYVLEWALSKQHREGELCLAPHVRVHRSTYQESMAQAFRTDPYTTAFLPRVFALAGFSTYLNDSEHWRAQLIALTETGEVARATLIDRCVEGLMSGGRVPEIRGFQKLLAEVDPTEDELAERAADWAGLAGRADAPTAGRALESLRRLRDAGRLDTGLLAETSYAVLSRPEKTLVRSHLKLLAEALRRTPEDAADLLPPIATAFGHTDTTVQEQAWKLVAQHLTAVGDAVRGELADALPGLTPDLRDRAAAVLGTPATATESQTPPIVVSAPLPVTVASGGAAEAVEEIAALLSARRPVPVDRERAVDGLIRAAYRDRAALAEHLVPVVRRQSWIPAGLYELLKAALGEMTVDEVPVGPRGMAGRSDHARCIPCLYEYLLEARWYEAARRLLTEPVPFLLAAPGWSNGALDAAVLVERLTEYARLGLHAGHVDLDQALLRARLPEPAARDRLAAEAAAIGTPDGVRLARWLESGGIHAGRDSGPDVEARTARPDLREGFTPDFRYAQARTALPALRDGFTPHFRHLDQILDSNWHFGTDFASPSLPEWIAVVPVFREYLADQLTNPLDHPQSLDDYLFDLPLLIETDGPAGHRLTMVFAGAIVSAGTAHRPAAVDALLQADARGELDAQWCGEVIGRWATRRGEMFDIVGVLTDLAHTGAHRPVWNILRALLPALLALPKRPRKLSGVLLLAADCAVRIGATGEVPGLSELAAVTAASQAVKQARRLRDALAAGVVATSGSVI</sequence>
<organism evidence="1 2">
    <name type="scientific">Actinoplanes derwentensis</name>
    <dbReference type="NCBI Taxonomy" id="113562"/>
    <lineage>
        <taxon>Bacteria</taxon>
        <taxon>Bacillati</taxon>
        <taxon>Actinomycetota</taxon>
        <taxon>Actinomycetes</taxon>
        <taxon>Micromonosporales</taxon>
        <taxon>Micromonosporaceae</taxon>
        <taxon>Actinoplanes</taxon>
    </lineage>
</organism>
<evidence type="ECO:0000313" key="1">
    <source>
        <dbReference type="EMBL" id="SDT80792.1"/>
    </source>
</evidence>
<dbReference type="STRING" id="113562.SAMN04489716_9358"/>
<reference evidence="1 2" key="1">
    <citation type="submission" date="2016-10" db="EMBL/GenBank/DDBJ databases">
        <authorList>
            <person name="de Groot N.N."/>
        </authorList>
    </citation>
    <scope>NUCLEOTIDE SEQUENCE [LARGE SCALE GENOMIC DNA]</scope>
    <source>
        <strain evidence="1 2">DSM 43941</strain>
    </source>
</reference>
<evidence type="ECO:0008006" key="3">
    <source>
        <dbReference type="Google" id="ProtNLM"/>
    </source>
</evidence>
<evidence type="ECO:0000313" key="2">
    <source>
        <dbReference type="Proteomes" id="UP000198688"/>
    </source>
</evidence>